<reference evidence="1 2" key="1">
    <citation type="journal article" date="2019" name="Sci. Rep.">
        <title>Orb-weaving spider Araneus ventricosus genome elucidates the spidroin gene catalogue.</title>
        <authorList>
            <person name="Kono N."/>
            <person name="Nakamura H."/>
            <person name="Ohtoshi R."/>
            <person name="Moran D.A.P."/>
            <person name="Shinohara A."/>
            <person name="Yoshida Y."/>
            <person name="Fujiwara M."/>
            <person name="Mori M."/>
            <person name="Tomita M."/>
            <person name="Arakawa K."/>
        </authorList>
    </citation>
    <scope>NUCLEOTIDE SEQUENCE [LARGE SCALE GENOMIC DNA]</scope>
</reference>
<evidence type="ECO:0000313" key="2">
    <source>
        <dbReference type="Proteomes" id="UP000499080"/>
    </source>
</evidence>
<comment type="caution">
    <text evidence="1">The sequence shown here is derived from an EMBL/GenBank/DDBJ whole genome shotgun (WGS) entry which is preliminary data.</text>
</comment>
<proteinExistence type="predicted"/>
<organism evidence="1 2">
    <name type="scientific">Araneus ventricosus</name>
    <name type="common">Orbweaver spider</name>
    <name type="synonym">Epeira ventricosa</name>
    <dbReference type="NCBI Taxonomy" id="182803"/>
    <lineage>
        <taxon>Eukaryota</taxon>
        <taxon>Metazoa</taxon>
        <taxon>Ecdysozoa</taxon>
        <taxon>Arthropoda</taxon>
        <taxon>Chelicerata</taxon>
        <taxon>Arachnida</taxon>
        <taxon>Araneae</taxon>
        <taxon>Araneomorphae</taxon>
        <taxon>Entelegynae</taxon>
        <taxon>Araneoidea</taxon>
        <taxon>Araneidae</taxon>
        <taxon>Araneus</taxon>
    </lineage>
</organism>
<name>A0A4Y2EBE8_ARAVE</name>
<dbReference type="EMBL" id="BGPR01000561">
    <property type="protein sequence ID" value="GBM26503.1"/>
    <property type="molecule type" value="Genomic_DNA"/>
</dbReference>
<gene>
    <name evidence="1" type="ORF">AVEN_206183_1</name>
</gene>
<sequence>MVLASFSDNTHIAQKTRELLKNFQKEVWNHSIPHTAQIWHPIWVPNTFQEQGFFSNSDVETDVENFGRDFYQAGLNKLVLHSDKLRNRFGDYVEKVIRKYAS</sequence>
<evidence type="ECO:0000313" key="1">
    <source>
        <dbReference type="EMBL" id="GBM26503.1"/>
    </source>
</evidence>
<dbReference type="Proteomes" id="UP000499080">
    <property type="component" value="Unassembled WGS sequence"/>
</dbReference>
<keyword evidence="2" id="KW-1185">Reference proteome</keyword>
<accession>A0A4Y2EBE8</accession>
<dbReference type="AlphaFoldDB" id="A0A4Y2EBE8"/>
<protein>
    <submittedName>
        <fullName evidence="1">Uncharacterized protein</fullName>
    </submittedName>
</protein>